<dbReference type="Proteomes" id="UP000499080">
    <property type="component" value="Unassembled WGS sequence"/>
</dbReference>
<name>A0A4Y2CR93_ARAVE</name>
<sequence length="148" mass="16879">MWGVKSSLLSDTAVVPTRIQSGLRQDIAEELESEEIAHAFYSTCGLNQRYSKTSRPLCILGRIVRYVRVNCLRFPYSKRYRNGGQLPQKSPRRLVYPNIQELSQTCTSGINIGAQDRFGQQLPHFPSIASPWLMDLASYDRSNLQQEI</sequence>
<gene>
    <name evidence="1" type="ORF">AVEN_266372_1</name>
</gene>
<organism evidence="1 2">
    <name type="scientific">Araneus ventricosus</name>
    <name type="common">Orbweaver spider</name>
    <name type="synonym">Epeira ventricosa</name>
    <dbReference type="NCBI Taxonomy" id="182803"/>
    <lineage>
        <taxon>Eukaryota</taxon>
        <taxon>Metazoa</taxon>
        <taxon>Ecdysozoa</taxon>
        <taxon>Arthropoda</taxon>
        <taxon>Chelicerata</taxon>
        <taxon>Arachnida</taxon>
        <taxon>Araneae</taxon>
        <taxon>Araneomorphae</taxon>
        <taxon>Entelegynae</taxon>
        <taxon>Araneoidea</taxon>
        <taxon>Araneidae</taxon>
        <taxon>Araneus</taxon>
    </lineage>
</organism>
<keyword evidence="2" id="KW-1185">Reference proteome</keyword>
<dbReference type="EMBL" id="BGPR01000228">
    <property type="protein sequence ID" value="GBM06426.1"/>
    <property type="molecule type" value="Genomic_DNA"/>
</dbReference>
<comment type="caution">
    <text evidence="1">The sequence shown here is derived from an EMBL/GenBank/DDBJ whole genome shotgun (WGS) entry which is preliminary data.</text>
</comment>
<evidence type="ECO:0000313" key="1">
    <source>
        <dbReference type="EMBL" id="GBM06426.1"/>
    </source>
</evidence>
<reference evidence="1 2" key="1">
    <citation type="journal article" date="2019" name="Sci. Rep.">
        <title>Orb-weaving spider Araneus ventricosus genome elucidates the spidroin gene catalogue.</title>
        <authorList>
            <person name="Kono N."/>
            <person name="Nakamura H."/>
            <person name="Ohtoshi R."/>
            <person name="Moran D.A.P."/>
            <person name="Shinohara A."/>
            <person name="Yoshida Y."/>
            <person name="Fujiwara M."/>
            <person name="Mori M."/>
            <person name="Tomita M."/>
            <person name="Arakawa K."/>
        </authorList>
    </citation>
    <scope>NUCLEOTIDE SEQUENCE [LARGE SCALE GENOMIC DNA]</scope>
</reference>
<dbReference type="AlphaFoldDB" id="A0A4Y2CR93"/>
<protein>
    <submittedName>
        <fullName evidence="1">Uncharacterized protein</fullName>
    </submittedName>
</protein>
<evidence type="ECO:0000313" key="2">
    <source>
        <dbReference type="Proteomes" id="UP000499080"/>
    </source>
</evidence>
<proteinExistence type="predicted"/>
<accession>A0A4Y2CR93</accession>